<keyword evidence="4" id="KW-1185">Reference proteome</keyword>
<reference evidence="3 4" key="1">
    <citation type="submission" date="2024-02" db="EMBL/GenBank/DDBJ databases">
        <title>First draft genome assembly of two strains of Seiridium cardinale.</title>
        <authorList>
            <person name="Emiliani G."/>
            <person name="Scali E."/>
        </authorList>
    </citation>
    <scope>NUCLEOTIDE SEQUENCE [LARGE SCALE GENOMIC DNA]</scope>
    <source>
        <strain evidence="3 4">BM-138-000479</strain>
    </source>
</reference>
<evidence type="ECO:0000313" key="3">
    <source>
        <dbReference type="EMBL" id="KAK9774838.1"/>
    </source>
</evidence>
<evidence type="ECO:0000256" key="2">
    <source>
        <dbReference type="SAM" id="SignalP"/>
    </source>
</evidence>
<feature type="signal peptide" evidence="2">
    <location>
        <begin position="1"/>
        <end position="22"/>
    </location>
</feature>
<evidence type="ECO:0000256" key="1">
    <source>
        <dbReference type="SAM" id="MobiDB-lite"/>
    </source>
</evidence>
<comment type="caution">
    <text evidence="3">The sequence shown here is derived from an EMBL/GenBank/DDBJ whole genome shotgun (WGS) entry which is preliminary data.</text>
</comment>
<dbReference type="EMBL" id="JARVKM010000038">
    <property type="protein sequence ID" value="KAK9774838.1"/>
    <property type="molecule type" value="Genomic_DNA"/>
</dbReference>
<keyword evidence="2" id="KW-0732">Signal</keyword>
<dbReference type="Proteomes" id="UP001465668">
    <property type="component" value="Unassembled WGS sequence"/>
</dbReference>
<name>A0ABR2XM01_9PEZI</name>
<protein>
    <submittedName>
        <fullName evidence="3">Uncharacterized protein</fullName>
    </submittedName>
</protein>
<evidence type="ECO:0000313" key="4">
    <source>
        <dbReference type="Proteomes" id="UP001465668"/>
    </source>
</evidence>
<sequence length="240" mass="26397">MRFIRDFSTAVVTALLATSAVGELTQVIRSNNLPAGIDNRGLFGAKKLGDGPDIDYKKTKDLCSKAWTKGDSVDLDDKRDLEARARPNNAIEVAPGDGKGAKSSDGPLWSEGFGTCAGIAVTGTPKKQGENNRYLYHITTFDMDSVQDQYNKLSKAIYDTGLSVTKIWLYTVDTRHANPELNDDDNEGLKDMSDEEEKVFSWIYDGLRDIGNTERRFHPWGKVGEATVPATGNPTFDPNN</sequence>
<feature type="region of interest" description="Disordered" evidence="1">
    <location>
        <begin position="86"/>
        <end position="105"/>
    </location>
</feature>
<feature type="chain" id="PRO_5045319461" evidence="2">
    <location>
        <begin position="23"/>
        <end position="240"/>
    </location>
</feature>
<proteinExistence type="predicted"/>
<gene>
    <name evidence="3" type="ORF">SCAR479_08393</name>
</gene>
<organism evidence="3 4">
    <name type="scientific">Seiridium cardinale</name>
    <dbReference type="NCBI Taxonomy" id="138064"/>
    <lineage>
        <taxon>Eukaryota</taxon>
        <taxon>Fungi</taxon>
        <taxon>Dikarya</taxon>
        <taxon>Ascomycota</taxon>
        <taxon>Pezizomycotina</taxon>
        <taxon>Sordariomycetes</taxon>
        <taxon>Xylariomycetidae</taxon>
        <taxon>Amphisphaeriales</taxon>
        <taxon>Sporocadaceae</taxon>
        <taxon>Seiridium</taxon>
    </lineage>
</organism>
<accession>A0ABR2XM01</accession>